<dbReference type="PANTHER" id="PTHR11669">
    <property type="entry name" value="REPLICATION FACTOR C / DNA POLYMERASE III GAMMA-TAU SUBUNIT"/>
    <property type="match status" value="1"/>
</dbReference>
<keyword evidence="3 9" id="KW-0808">Transferase</keyword>
<dbReference type="SUPFAM" id="SSF52540">
    <property type="entry name" value="P-loop containing nucleoside triphosphate hydrolases"/>
    <property type="match status" value="1"/>
</dbReference>
<evidence type="ECO:0000256" key="4">
    <source>
        <dbReference type="ARBA" id="ARBA00022695"/>
    </source>
</evidence>
<protein>
    <recommendedName>
        <fullName evidence="2">DNA polymerase III subunit delta'</fullName>
        <ecNumber evidence="1">2.7.7.7</ecNumber>
    </recommendedName>
</protein>
<gene>
    <name evidence="9" type="primary">holB</name>
    <name evidence="9" type="ORF">KI809_01670</name>
</gene>
<evidence type="ECO:0000313" key="9">
    <source>
        <dbReference type="EMBL" id="MBT0662994.1"/>
    </source>
</evidence>
<organism evidence="9 10">
    <name type="scientific">Geoanaerobacter pelophilus</name>
    <dbReference type="NCBI Taxonomy" id="60036"/>
    <lineage>
        <taxon>Bacteria</taxon>
        <taxon>Pseudomonadati</taxon>
        <taxon>Thermodesulfobacteriota</taxon>
        <taxon>Desulfuromonadia</taxon>
        <taxon>Geobacterales</taxon>
        <taxon>Geobacteraceae</taxon>
        <taxon>Geoanaerobacter</taxon>
    </lineage>
</organism>
<dbReference type="GO" id="GO:0006261">
    <property type="term" value="P:DNA-templated DNA replication"/>
    <property type="evidence" value="ECO:0007669"/>
    <property type="project" value="TreeGrafter"/>
</dbReference>
<keyword evidence="4 9" id="KW-0548">Nucleotidyltransferase</keyword>
<proteinExistence type="predicted"/>
<dbReference type="InterPro" id="IPR004622">
    <property type="entry name" value="DNA_pol_HolB"/>
</dbReference>
<dbReference type="Pfam" id="PF13177">
    <property type="entry name" value="DNA_pol3_delta2"/>
    <property type="match status" value="1"/>
</dbReference>
<dbReference type="InterPro" id="IPR015199">
    <property type="entry name" value="DNA_pol_III_delta_C"/>
</dbReference>
<dbReference type="GO" id="GO:0003677">
    <property type="term" value="F:DNA binding"/>
    <property type="evidence" value="ECO:0007669"/>
    <property type="project" value="InterPro"/>
</dbReference>
<name>A0AAW4L4L4_9BACT</name>
<evidence type="ECO:0000256" key="3">
    <source>
        <dbReference type="ARBA" id="ARBA00022679"/>
    </source>
</evidence>
<dbReference type="EC" id="2.7.7.7" evidence="1"/>
<dbReference type="InterPro" id="IPR027417">
    <property type="entry name" value="P-loop_NTPase"/>
</dbReference>
<reference evidence="9 10" key="1">
    <citation type="submission" date="2021-05" db="EMBL/GenBank/DDBJ databases">
        <title>The draft genome of Geobacter pelophilus DSM 12255.</title>
        <authorList>
            <person name="Xu Z."/>
            <person name="Masuda Y."/>
            <person name="Itoh H."/>
            <person name="Senoo K."/>
        </authorList>
    </citation>
    <scope>NUCLEOTIDE SEQUENCE [LARGE SCALE GENOMIC DNA]</scope>
    <source>
        <strain evidence="9 10">DSM 12255</strain>
    </source>
</reference>
<comment type="caution">
    <text evidence="9">The sequence shown here is derived from an EMBL/GenBank/DDBJ whole genome shotgun (WGS) entry which is preliminary data.</text>
</comment>
<accession>A0AAW4L4L4</accession>
<dbReference type="EMBL" id="JAHCVJ010000001">
    <property type="protein sequence ID" value="MBT0662994.1"/>
    <property type="molecule type" value="Genomic_DNA"/>
</dbReference>
<dbReference type="AlphaFoldDB" id="A0AAW4L4L4"/>
<evidence type="ECO:0000256" key="2">
    <source>
        <dbReference type="ARBA" id="ARBA00014363"/>
    </source>
</evidence>
<evidence type="ECO:0000256" key="5">
    <source>
        <dbReference type="ARBA" id="ARBA00022705"/>
    </source>
</evidence>
<feature type="domain" description="DNA polymerase III delta subunit C-terminal" evidence="8">
    <location>
        <begin position="207"/>
        <end position="317"/>
    </location>
</feature>
<dbReference type="GO" id="GO:0003887">
    <property type="term" value="F:DNA-directed DNA polymerase activity"/>
    <property type="evidence" value="ECO:0007669"/>
    <property type="project" value="UniProtKB-KW"/>
</dbReference>
<keyword evidence="10" id="KW-1185">Reference proteome</keyword>
<dbReference type="NCBIfam" id="TIGR00678">
    <property type="entry name" value="holB"/>
    <property type="match status" value="1"/>
</dbReference>
<evidence type="ECO:0000259" key="8">
    <source>
        <dbReference type="Pfam" id="PF09115"/>
    </source>
</evidence>
<dbReference type="Proteomes" id="UP000811899">
    <property type="component" value="Unassembled WGS sequence"/>
</dbReference>
<dbReference type="GO" id="GO:0009360">
    <property type="term" value="C:DNA polymerase III complex"/>
    <property type="evidence" value="ECO:0007669"/>
    <property type="project" value="InterPro"/>
</dbReference>
<comment type="catalytic activity">
    <reaction evidence="7">
        <text>DNA(n) + a 2'-deoxyribonucleoside 5'-triphosphate = DNA(n+1) + diphosphate</text>
        <dbReference type="Rhea" id="RHEA:22508"/>
        <dbReference type="Rhea" id="RHEA-COMP:17339"/>
        <dbReference type="Rhea" id="RHEA-COMP:17340"/>
        <dbReference type="ChEBI" id="CHEBI:33019"/>
        <dbReference type="ChEBI" id="CHEBI:61560"/>
        <dbReference type="ChEBI" id="CHEBI:173112"/>
        <dbReference type="EC" id="2.7.7.7"/>
    </reaction>
</comment>
<evidence type="ECO:0000313" key="10">
    <source>
        <dbReference type="Proteomes" id="UP000811899"/>
    </source>
</evidence>
<dbReference type="GO" id="GO:0008408">
    <property type="term" value="F:3'-5' exonuclease activity"/>
    <property type="evidence" value="ECO:0007669"/>
    <property type="project" value="InterPro"/>
</dbReference>
<dbReference type="Gene3D" id="3.40.50.300">
    <property type="entry name" value="P-loop containing nucleotide triphosphate hydrolases"/>
    <property type="match status" value="1"/>
</dbReference>
<evidence type="ECO:0000256" key="6">
    <source>
        <dbReference type="ARBA" id="ARBA00022932"/>
    </source>
</evidence>
<keyword evidence="5" id="KW-0235">DNA replication</keyword>
<dbReference type="InterPro" id="IPR008921">
    <property type="entry name" value="DNA_pol3_clamp-load_cplx_C"/>
</dbReference>
<sequence length="319" mass="35069">MAFDEIVGHEQITGILERALSAGRIAHAYMFTGPEGCGKRKTAVALIEALYCKDSCGCGKCPACSRVLSLQHPDLHIMEPDGAFIKIDQVRQLQRELSLRPYEAPFKSCIIEAADRFHQAAGNALLKTLEEPPGNALIILLTSNPEAVLQTIRSRCQMLNFRNLSEEAVTQILTGKGVDPEAAHLAACLSGGSPGRAMALCSEGILDGRRELLEQILSLPKDDVSKLFSSSERLAAEKENLPELLDLLVTFFRDLLLLQAGSTELVNRDLEALVRQEATLRSAENVMKMIEYVIEARKALQRNVNARLAMDLLLMRFAA</sequence>
<dbReference type="RefSeq" id="WP_214169773.1">
    <property type="nucleotide sequence ID" value="NZ_JAHCVJ010000001.1"/>
</dbReference>
<evidence type="ECO:0000256" key="1">
    <source>
        <dbReference type="ARBA" id="ARBA00012417"/>
    </source>
</evidence>
<dbReference type="SUPFAM" id="SSF48019">
    <property type="entry name" value="post-AAA+ oligomerization domain-like"/>
    <property type="match status" value="1"/>
</dbReference>
<dbReference type="Gene3D" id="1.20.272.10">
    <property type="match status" value="1"/>
</dbReference>
<dbReference type="PANTHER" id="PTHR11669:SF8">
    <property type="entry name" value="DNA POLYMERASE III SUBUNIT DELTA"/>
    <property type="match status" value="1"/>
</dbReference>
<evidence type="ECO:0000256" key="7">
    <source>
        <dbReference type="ARBA" id="ARBA00049244"/>
    </source>
</evidence>
<dbReference type="InterPro" id="IPR050238">
    <property type="entry name" value="DNA_Rep/Repair_Clamp_Loader"/>
</dbReference>
<dbReference type="Pfam" id="PF09115">
    <property type="entry name" value="DNApol3-delta_C"/>
    <property type="match status" value="1"/>
</dbReference>
<dbReference type="FunFam" id="3.40.50.300:FF:001255">
    <property type="entry name" value="DNA polymerase III subunit delta"/>
    <property type="match status" value="1"/>
</dbReference>
<keyword evidence="6" id="KW-0239">DNA-directed DNA polymerase</keyword>